<name>A0A336N939_AGGAP</name>
<dbReference type="AlphaFoldDB" id="A0A336N939"/>
<evidence type="ECO:0000256" key="1">
    <source>
        <dbReference type="ARBA" id="ARBA00022741"/>
    </source>
</evidence>
<evidence type="ECO:0000259" key="4">
    <source>
        <dbReference type="Pfam" id="PF17871"/>
    </source>
</evidence>
<dbReference type="SUPFAM" id="SSF52540">
    <property type="entry name" value="P-loop containing nucleoside triphosphate hydrolases"/>
    <property type="match status" value="1"/>
</dbReference>
<evidence type="ECO:0000256" key="2">
    <source>
        <dbReference type="ARBA" id="ARBA00022840"/>
    </source>
</evidence>
<dbReference type="PANTHER" id="PTHR11638">
    <property type="entry name" value="ATP-DEPENDENT CLP PROTEASE"/>
    <property type="match status" value="1"/>
</dbReference>
<protein>
    <submittedName>
        <fullName evidence="5">Chaperone protein ClpB</fullName>
    </submittedName>
</protein>
<keyword evidence="3" id="KW-0175">Coiled coil</keyword>
<dbReference type="InterPro" id="IPR050130">
    <property type="entry name" value="ClpA_ClpB"/>
</dbReference>
<feature type="domain" description="ClpA/ClpB AAA lid" evidence="4">
    <location>
        <begin position="21"/>
        <end position="112"/>
    </location>
</feature>
<dbReference type="InterPro" id="IPR027417">
    <property type="entry name" value="P-loop_NTPase"/>
</dbReference>
<dbReference type="Gene3D" id="3.40.50.300">
    <property type="entry name" value="P-loop containing nucleotide triphosphate hydrolases"/>
    <property type="match status" value="1"/>
</dbReference>
<feature type="coiled-coil region" evidence="3">
    <location>
        <begin position="122"/>
        <end position="149"/>
    </location>
</feature>
<reference evidence="5 6" key="1">
    <citation type="submission" date="2018-06" db="EMBL/GenBank/DDBJ databases">
        <authorList>
            <consortium name="Pathogen Informatics"/>
            <person name="Doyle S."/>
        </authorList>
    </citation>
    <scope>NUCLEOTIDE SEQUENCE [LARGE SCALE GENOMIC DNA]</scope>
    <source>
        <strain evidence="5 6">NCTC5908</strain>
    </source>
</reference>
<dbReference type="Proteomes" id="UP000253728">
    <property type="component" value="Unassembled WGS sequence"/>
</dbReference>
<accession>A0A336N939</accession>
<dbReference type="GO" id="GO:0034605">
    <property type="term" value="P:cellular response to heat"/>
    <property type="evidence" value="ECO:0007669"/>
    <property type="project" value="TreeGrafter"/>
</dbReference>
<dbReference type="PANTHER" id="PTHR11638:SF182">
    <property type="entry name" value="CLP ATPASE"/>
    <property type="match status" value="1"/>
</dbReference>
<sequence length="153" mass="17348">MEKDPALSRRFQLVKVDEPTIEESIVILRGLKPLYEKAHGVYITGEALETVTKLSARYIAAKKLPDKAIDILDTACARVATAKDTPPKRLSYLTNKIHEINVAIEEVERDHQLGEIVDESVKTKLKNQLDELQTEKAKLSETFEQQKHLLKKS</sequence>
<evidence type="ECO:0000313" key="5">
    <source>
        <dbReference type="EMBL" id="SSZ30893.1"/>
    </source>
</evidence>
<keyword evidence="2" id="KW-0067">ATP-binding</keyword>
<proteinExistence type="predicted"/>
<gene>
    <name evidence="5" type="primary">clpB_2</name>
    <name evidence="5" type="ORF">NCTC5908_02734</name>
</gene>
<dbReference type="GO" id="GO:0005524">
    <property type="term" value="F:ATP binding"/>
    <property type="evidence" value="ECO:0007669"/>
    <property type="project" value="UniProtKB-KW"/>
</dbReference>
<evidence type="ECO:0000256" key="3">
    <source>
        <dbReference type="SAM" id="Coils"/>
    </source>
</evidence>
<dbReference type="EMBL" id="UFSP01000005">
    <property type="protein sequence ID" value="SSZ30893.1"/>
    <property type="molecule type" value="Genomic_DNA"/>
</dbReference>
<dbReference type="InterPro" id="IPR041546">
    <property type="entry name" value="ClpA/ClpB_AAA_lid"/>
</dbReference>
<organism evidence="5 6">
    <name type="scientific">Aggregatibacter aphrophilus</name>
    <name type="common">Haemophilus aphrophilus</name>
    <dbReference type="NCBI Taxonomy" id="732"/>
    <lineage>
        <taxon>Bacteria</taxon>
        <taxon>Pseudomonadati</taxon>
        <taxon>Pseudomonadota</taxon>
        <taxon>Gammaproteobacteria</taxon>
        <taxon>Pasteurellales</taxon>
        <taxon>Pasteurellaceae</taxon>
        <taxon>Aggregatibacter</taxon>
    </lineage>
</organism>
<dbReference type="GO" id="GO:0005737">
    <property type="term" value="C:cytoplasm"/>
    <property type="evidence" value="ECO:0007669"/>
    <property type="project" value="TreeGrafter"/>
</dbReference>
<evidence type="ECO:0000313" key="6">
    <source>
        <dbReference type="Proteomes" id="UP000253728"/>
    </source>
</evidence>
<keyword evidence="1" id="KW-0547">Nucleotide-binding</keyword>
<dbReference type="GO" id="GO:0016887">
    <property type="term" value="F:ATP hydrolysis activity"/>
    <property type="evidence" value="ECO:0007669"/>
    <property type="project" value="TreeGrafter"/>
</dbReference>
<dbReference type="Pfam" id="PF17871">
    <property type="entry name" value="AAA_lid_9"/>
    <property type="match status" value="1"/>
</dbReference>